<keyword evidence="2" id="KW-0479">Metal-binding</keyword>
<dbReference type="EMBL" id="JACRSU010000001">
    <property type="protein sequence ID" value="MBC8539379.1"/>
    <property type="molecule type" value="Genomic_DNA"/>
</dbReference>
<proteinExistence type="predicted"/>
<protein>
    <submittedName>
        <fullName evidence="6">ChbG/HpnK family deacetylase</fullName>
    </submittedName>
</protein>
<dbReference type="AlphaFoldDB" id="A0A926DKG5"/>
<keyword evidence="5" id="KW-0119">Carbohydrate metabolism</keyword>
<evidence type="ECO:0000256" key="1">
    <source>
        <dbReference type="ARBA" id="ARBA00001946"/>
    </source>
</evidence>
<keyword evidence="4" id="KW-0460">Magnesium</keyword>
<dbReference type="PANTHER" id="PTHR31609:SF1">
    <property type="entry name" value="CARBOHYDRATE DEACETYLASE"/>
    <property type="match status" value="1"/>
</dbReference>
<evidence type="ECO:0000256" key="3">
    <source>
        <dbReference type="ARBA" id="ARBA00022801"/>
    </source>
</evidence>
<dbReference type="Proteomes" id="UP000611762">
    <property type="component" value="Unassembled WGS sequence"/>
</dbReference>
<comment type="caution">
    <text evidence="6">The sequence shown here is derived from an EMBL/GenBank/DDBJ whole genome shotgun (WGS) entry which is preliminary data.</text>
</comment>
<gene>
    <name evidence="6" type="ORF">H8698_00090</name>
</gene>
<dbReference type="PANTHER" id="PTHR31609">
    <property type="entry name" value="YDJC DEACETYLASE FAMILY MEMBER"/>
    <property type="match status" value="1"/>
</dbReference>
<accession>A0A926DKG5</accession>
<dbReference type="SUPFAM" id="SSF88713">
    <property type="entry name" value="Glycoside hydrolase/deacetylase"/>
    <property type="match status" value="1"/>
</dbReference>
<organism evidence="6 7">
    <name type="scientific">Congzhengia minquanensis</name>
    <dbReference type="NCBI Taxonomy" id="2763657"/>
    <lineage>
        <taxon>Bacteria</taxon>
        <taxon>Bacillati</taxon>
        <taxon>Bacillota</taxon>
        <taxon>Clostridia</taxon>
        <taxon>Eubacteriales</taxon>
        <taxon>Oscillospiraceae</taxon>
        <taxon>Congzhengia</taxon>
    </lineage>
</organism>
<dbReference type="GO" id="GO:0005975">
    <property type="term" value="P:carbohydrate metabolic process"/>
    <property type="evidence" value="ECO:0007669"/>
    <property type="project" value="InterPro"/>
</dbReference>
<comment type="cofactor">
    <cofactor evidence="1">
        <name>Mg(2+)</name>
        <dbReference type="ChEBI" id="CHEBI:18420"/>
    </cofactor>
</comment>
<dbReference type="Gene3D" id="3.20.20.370">
    <property type="entry name" value="Glycoside hydrolase/deacetylase"/>
    <property type="match status" value="1"/>
</dbReference>
<dbReference type="GO" id="GO:0019213">
    <property type="term" value="F:deacetylase activity"/>
    <property type="evidence" value="ECO:0007669"/>
    <property type="project" value="TreeGrafter"/>
</dbReference>
<dbReference type="GO" id="GO:0046872">
    <property type="term" value="F:metal ion binding"/>
    <property type="evidence" value="ECO:0007669"/>
    <property type="project" value="UniProtKB-KW"/>
</dbReference>
<dbReference type="GO" id="GO:0016787">
    <property type="term" value="F:hydrolase activity"/>
    <property type="evidence" value="ECO:0007669"/>
    <property type="project" value="UniProtKB-KW"/>
</dbReference>
<name>A0A926DKG5_9FIRM</name>
<evidence type="ECO:0000256" key="5">
    <source>
        <dbReference type="ARBA" id="ARBA00023277"/>
    </source>
</evidence>
<evidence type="ECO:0000313" key="7">
    <source>
        <dbReference type="Proteomes" id="UP000611762"/>
    </source>
</evidence>
<dbReference type="InterPro" id="IPR011330">
    <property type="entry name" value="Glyco_hydro/deAcase_b/a-brl"/>
</dbReference>
<dbReference type="InterPro" id="IPR006879">
    <property type="entry name" value="YdjC-like"/>
</dbReference>
<keyword evidence="7" id="KW-1185">Reference proteome</keyword>
<dbReference type="RefSeq" id="WP_249310460.1">
    <property type="nucleotide sequence ID" value="NZ_JACRSU010000001.1"/>
</dbReference>
<dbReference type="Pfam" id="PF04794">
    <property type="entry name" value="YdjC"/>
    <property type="match status" value="1"/>
</dbReference>
<evidence type="ECO:0000256" key="4">
    <source>
        <dbReference type="ARBA" id="ARBA00022842"/>
    </source>
</evidence>
<keyword evidence="3" id="KW-0378">Hydrolase</keyword>
<sequence length="279" mass="32491">MKLIVTADDYGMSPGVNEGIERCIKSGIVTSTNVMMNMPYYSSAIEVKRKYPHISFGLHWTVSCGKPLSDPKNVSTLVDANGNFFSPSIFVEKMKHKKINLTELTQELILQYDEYVRLFGEPEYWNTHQNVHVNLYAFDFFFTLALQLNIKKMRYHKKVWIKPKNNLKNSLKFNFMENLKLVVLNSWKRKMIHKGVKSPNGLATFIDSKESFIKMDFGDRMISNNIDVVELVIHPATKIDSIFQGSLTNRRVSEFSVFSKFQMKQYLEKYFELTSYKSI</sequence>
<evidence type="ECO:0000256" key="2">
    <source>
        <dbReference type="ARBA" id="ARBA00022723"/>
    </source>
</evidence>
<reference evidence="6" key="1">
    <citation type="submission" date="2020-08" db="EMBL/GenBank/DDBJ databases">
        <title>Genome public.</title>
        <authorList>
            <person name="Liu C."/>
            <person name="Sun Q."/>
        </authorList>
    </citation>
    <scope>NUCLEOTIDE SEQUENCE</scope>
    <source>
        <strain evidence="6">H8</strain>
    </source>
</reference>
<evidence type="ECO:0000313" key="6">
    <source>
        <dbReference type="EMBL" id="MBC8539379.1"/>
    </source>
</evidence>